<dbReference type="EMBL" id="CP104694">
    <property type="protein sequence ID" value="UXI68009.1"/>
    <property type="molecule type" value="Genomic_DNA"/>
</dbReference>
<reference evidence="2" key="1">
    <citation type="submission" date="2022-09" db="EMBL/GenBank/DDBJ databases">
        <title>Tahibacter sp. nov., isolated from a fresh water.</title>
        <authorList>
            <person name="Baek J.H."/>
            <person name="Lee J.K."/>
            <person name="Kim J.M."/>
            <person name="Jeon C.O."/>
        </authorList>
    </citation>
    <scope>NUCLEOTIDE SEQUENCE</scope>
    <source>
        <strain evidence="2">W38</strain>
    </source>
</reference>
<evidence type="ECO:0000313" key="3">
    <source>
        <dbReference type="Proteomes" id="UP001064632"/>
    </source>
</evidence>
<dbReference type="InterPro" id="IPR025669">
    <property type="entry name" value="AAA_dom"/>
</dbReference>
<name>A0ABY6BDT9_9GAMM</name>
<protein>
    <submittedName>
        <fullName evidence="2">AAA family ATPase</fullName>
    </submittedName>
</protein>
<evidence type="ECO:0000313" key="2">
    <source>
        <dbReference type="EMBL" id="UXI68009.1"/>
    </source>
</evidence>
<dbReference type="Gene3D" id="3.40.50.300">
    <property type="entry name" value="P-loop containing nucleotide triphosphate hydrolases"/>
    <property type="match status" value="1"/>
</dbReference>
<dbReference type="CDD" id="cd02042">
    <property type="entry name" value="ParAB_family"/>
    <property type="match status" value="1"/>
</dbReference>
<dbReference type="SUPFAM" id="SSF52540">
    <property type="entry name" value="P-loop containing nucleoside triphosphate hydrolases"/>
    <property type="match status" value="1"/>
</dbReference>
<dbReference type="RefSeq" id="WP_261694977.1">
    <property type="nucleotide sequence ID" value="NZ_CP104694.1"/>
</dbReference>
<keyword evidence="3" id="KW-1185">Reference proteome</keyword>
<feature type="domain" description="AAA" evidence="1">
    <location>
        <begin position="5"/>
        <end position="199"/>
    </location>
</feature>
<accession>A0ABY6BDT9</accession>
<dbReference type="InterPro" id="IPR027417">
    <property type="entry name" value="P-loop_NTPase"/>
</dbReference>
<dbReference type="PANTHER" id="PTHR13696:SF99">
    <property type="entry name" value="COBYRINIC ACID AC-DIAMIDE SYNTHASE"/>
    <property type="match status" value="1"/>
</dbReference>
<evidence type="ECO:0000259" key="1">
    <source>
        <dbReference type="Pfam" id="PF13614"/>
    </source>
</evidence>
<dbReference type="PANTHER" id="PTHR13696">
    <property type="entry name" value="P-LOOP CONTAINING NUCLEOSIDE TRIPHOSPHATE HYDROLASE"/>
    <property type="match status" value="1"/>
</dbReference>
<sequence>MSCPVITFFNNKGGVGKTSLVYHIAWMMALQGRRVVVCDLDPQANLTTAFVPEEDLVTQMETASDAPRTIYRCIEPLTKVGDIRNPELTPISQNLALIQGDIALSSFEDQLSEQWPKAADSGDHFRPFRVLTAFWQVMQLGAKAWNADVILADVGPNLGAINRSVLIASDFLVVPLGADLFSLQGLRNLGPTLTRWRRDWKIRLGNWQAPDFPLPEGHMKPLGYVVQQHSVRLSRPVLAYDRWINRIPAEYARQLLDDKNADPEVRPANDPNCLATLKHYRSLVPMAQESRKPIFSLTVADGAIGNHLAAVKLAYDDFKALAGKILARAGCSTQ</sequence>
<dbReference type="Proteomes" id="UP001064632">
    <property type="component" value="Chromosome"/>
</dbReference>
<proteinExistence type="predicted"/>
<organism evidence="2 3">
    <name type="scientific">Tahibacter amnicola</name>
    <dbReference type="NCBI Taxonomy" id="2976241"/>
    <lineage>
        <taxon>Bacteria</taxon>
        <taxon>Pseudomonadati</taxon>
        <taxon>Pseudomonadota</taxon>
        <taxon>Gammaproteobacteria</taxon>
        <taxon>Lysobacterales</taxon>
        <taxon>Rhodanobacteraceae</taxon>
        <taxon>Tahibacter</taxon>
    </lineage>
</organism>
<gene>
    <name evidence="2" type="ORF">N4264_25330</name>
</gene>
<dbReference type="InterPro" id="IPR050678">
    <property type="entry name" value="DNA_Partitioning_ATPase"/>
</dbReference>
<dbReference type="Pfam" id="PF13614">
    <property type="entry name" value="AAA_31"/>
    <property type="match status" value="1"/>
</dbReference>